<dbReference type="InterPro" id="IPR036890">
    <property type="entry name" value="HATPase_C_sf"/>
</dbReference>
<dbReference type="Gene3D" id="3.30.565.10">
    <property type="entry name" value="Histidine kinase-like ATPase, C-terminal domain"/>
    <property type="match status" value="1"/>
</dbReference>
<accession>A0ABT7DJT2</accession>
<protein>
    <recommendedName>
        <fullName evidence="3">Chemotaxis protein CheA</fullName>
    </recommendedName>
</protein>
<proteinExistence type="predicted"/>
<sequence length="511" mass="56917">MRYPELIAQVTFKPNCDLENTRASLIIRRIARLCERVSCYPNNVGGDTGTISYLRDHGLYVRFCSTQPEQVLLTIRSSFYVETCTLVHDADDIPVYEALLSTADEHWTHDATRPSPAFQSGDDKRNSELVRQLLHFDDVRRRLRACALRHPEDRELDDVAFLQEKTADELRTLVARSRMQPFKSITASLQSLTTSYATRFNVEAELKVTATDLEVDQSVLGSLEEIIKRLIRVYIRESIESPEERRAAGKPARATIHVSVETDGATVICRCEHDGRAYQAQVAGKLAQERGLLTRDLSTYSESDIGRIVLMPHFLADSEDRFGTAFKMKEISSILHQSGGHGSIRNTEHGTVEVSLFLPVPFIALDVALLRCGTNEIAIPAFRIERFERFCAEHVHAPQDSTSKTPKENSFSYQSENGTSYPLINAENSPLGAARPRLVGFLSCREGHAALLIDEADGYEHVVVHPLPRTLEREVTGVNSMGFALLADGSPRLVLNVVLMIAALKGGVVDA</sequence>
<dbReference type="SUPFAM" id="SSF55874">
    <property type="entry name" value="ATPase domain of HSP90 chaperone/DNA topoisomerase II/histidine kinase"/>
    <property type="match status" value="1"/>
</dbReference>
<dbReference type="InterPro" id="IPR051315">
    <property type="entry name" value="Bact_Chemotaxis_CheA"/>
</dbReference>
<organism evidence="1 2">
    <name type="scientific">Gordonibacter faecis</name>
    <dbReference type="NCBI Taxonomy" id="3047475"/>
    <lineage>
        <taxon>Bacteria</taxon>
        <taxon>Bacillati</taxon>
        <taxon>Actinomycetota</taxon>
        <taxon>Coriobacteriia</taxon>
        <taxon>Eggerthellales</taxon>
        <taxon>Eggerthellaceae</taxon>
        <taxon>Gordonibacter</taxon>
    </lineage>
</organism>
<evidence type="ECO:0008006" key="3">
    <source>
        <dbReference type="Google" id="ProtNLM"/>
    </source>
</evidence>
<name>A0ABT7DJT2_9ACTN</name>
<dbReference type="EMBL" id="JASJEU010000006">
    <property type="protein sequence ID" value="MDJ1649783.1"/>
    <property type="molecule type" value="Genomic_DNA"/>
</dbReference>
<dbReference type="PANTHER" id="PTHR43395:SF10">
    <property type="entry name" value="CHEMOTAXIS PROTEIN CHEA"/>
    <property type="match status" value="1"/>
</dbReference>
<gene>
    <name evidence="1" type="ORF">QNJ86_03125</name>
</gene>
<dbReference type="RefSeq" id="WP_283831127.1">
    <property type="nucleotide sequence ID" value="NZ_JASJEU010000006.1"/>
</dbReference>
<dbReference type="Proteomes" id="UP001232750">
    <property type="component" value="Unassembled WGS sequence"/>
</dbReference>
<reference evidence="1 2" key="1">
    <citation type="submission" date="2023-05" db="EMBL/GenBank/DDBJ databases">
        <title>Gordonibacter KGMB12511T sp. nov., isolated from faeces of healthy Korean.</title>
        <authorList>
            <person name="Kim H.S."/>
            <person name="Kim J.-S."/>
            <person name="Suh M.K."/>
            <person name="Eom M.K."/>
            <person name="Do H.E."/>
            <person name="Lee J.-S."/>
        </authorList>
    </citation>
    <scope>NUCLEOTIDE SEQUENCE [LARGE SCALE GENOMIC DNA]</scope>
    <source>
        <strain evidence="1 2">KGMB12511</strain>
    </source>
</reference>
<keyword evidence="2" id="KW-1185">Reference proteome</keyword>
<dbReference type="PANTHER" id="PTHR43395">
    <property type="entry name" value="SENSOR HISTIDINE KINASE CHEA"/>
    <property type="match status" value="1"/>
</dbReference>
<evidence type="ECO:0000313" key="1">
    <source>
        <dbReference type="EMBL" id="MDJ1649783.1"/>
    </source>
</evidence>
<comment type="caution">
    <text evidence="1">The sequence shown here is derived from an EMBL/GenBank/DDBJ whole genome shotgun (WGS) entry which is preliminary data.</text>
</comment>
<evidence type="ECO:0000313" key="2">
    <source>
        <dbReference type="Proteomes" id="UP001232750"/>
    </source>
</evidence>